<keyword evidence="11" id="KW-1185">Reference proteome</keyword>
<comment type="subunit">
    <text evidence="7">Component of the SMC5-SMC6 complex.</text>
</comment>
<feature type="compositionally biased region" description="Polar residues" evidence="8">
    <location>
        <begin position="341"/>
        <end position="350"/>
    </location>
</feature>
<keyword evidence="3 7" id="KW-0227">DNA damage</keyword>
<keyword evidence="6 7" id="KW-0539">Nucleus</keyword>
<dbReference type="PANTHER" id="PTHR16140:SF0">
    <property type="entry name" value="NON-STRUCTURAL MAINTENANCE OF CHROMOSOMES ELEMENT 4"/>
    <property type="match status" value="1"/>
</dbReference>
<dbReference type="GO" id="GO:0030915">
    <property type="term" value="C:Smc5-Smc6 complex"/>
    <property type="evidence" value="ECO:0007669"/>
    <property type="project" value="UniProtKB-UniRule"/>
</dbReference>
<evidence type="ECO:0000313" key="10">
    <source>
        <dbReference type="EMBL" id="CAK7339216.1"/>
    </source>
</evidence>
<dbReference type="Proteomes" id="UP001314170">
    <property type="component" value="Unassembled WGS sequence"/>
</dbReference>
<protein>
    <recommendedName>
        <fullName evidence="7">Non-structural maintenance of chromosomes element 4</fullName>
    </recommendedName>
</protein>
<dbReference type="PANTHER" id="PTHR16140">
    <property type="entry name" value="NON-STRUCTURAL MAINTENANCE OF CHROMOSOMES ELEMENT 4"/>
    <property type="match status" value="1"/>
</dbReference>
<organism evidence="10 11">
    <name type="scientific">Dovyalis caffra</name>
    <dbReference type="NCBI Taxonomy" id="77055"/>
    <lineage>
        <taxon>Eukaryota</taxon>
        <taxon>Viridiplantae</taxon>
        <taxon>Streptophyta</taxon>
        <taxon>Embryophyta</taxon>
        <taxon>Tracheophyta</taxon>
        <taxon>Spermatophyta</taxon>
        <taxon>Magnoliopsida</taxon>
        <taxon>eudicotyledons</taxon>
        <taxon>Gunneridae</taxon>
        <taxon>Pentapetalae</taxon>
        <taxon>rosids</taxon>
        <taxon>fabids</taxon>
        <taxon>Malpighiales</taxon>
        <taxon>Salicaceae</taxon>
        <taxon>Flacourtieae</taxon>
        <taxon>Dovyalis</taxon>
    </lineage>
</organism>
<evidence type="ECO:0000256" key="8">
    <source>
        <dbReference type="SAM" id="MobiDB-lite"/>
    </source>
</evidence>
<comment type="caution">
    <text evidence="10">The sequence shown here is derived from an EMBL/GenBank/DDBJ whole genome shotgun (WGS) entry which is preliminary data.</text>
</comment>
<keyword evidence="4 7" id="KW-0233">DNA recombination</keyword>
<comment type="similarity">
    <text evidence="2 7">Belongs to the NSE4 family.</text>
</comment>
<dbReference type="EMBL" id="CAWUPB010001157">
    <property type="protein sequence ID" value="CAK7339216.1"/>
    <property type="molecule type" value="Genomic_DNA"/>
</dbReference>
<reference evidence="10 11" key="1">
    <citation type="submission" date="2024-01" db="EMBL/GenBank/DDBJ databases">
        <authorList>
            <person name="Waweru B."/>
        </authorList>
    </citation>
    <scope>NUCLEOTIDE SEQUENCE [LARGE SCALE GENOMIC DNA]</scope>
</reference>
<evidence type="ECO:0000256" key="7">
    <source>
        <dbReference type="RuleBase" id="RU365071"/>
    </source>
</evidence>
<dbReference type="GO" id="GO:0006310">
    <property type="term" value="P:DNA recombination"/>
    <property type="evidence" value="ECO:0007669"/>
    <property type="project" value="UniProtKB-UniRule"/>
</dbReference>
<gene>
    <name evidence="10" type="ORF">DCAF_LOCUS14266</name>
</gene>
<evidence type="ECO:0000256" key="3">
    <source>
        <dbReference type="ARBA" id="ARBA00022763"/>
    </source>
</evidence>
<feature type="compositionally biased region" description="Basic residues" evidence="8">
    <location>
        <begin position="1"/>
        <end position="10"/>
    </location>
</feature>
<accession>A0AAV1RTZ2</accession>
<evidence type="ECO:0000256" key="2">
    <source>
        <dbReference type="ARBA" id="ARBA00008997"/>
    </source>
</evidence>
<feature type="compositionally biased region" description="Basic and acidic residues" evidence="8">
    <location>
        <begin position="22"/>
        <end position="33"/>
    </location>
</feature>
<dbReference type="InterPro" id="IPR014854">
    <property type="entry name" value="Nse4_C"/>
</dbReference>
<feature type="region of interest" description="Disordered" evidence="8">
    <location>
        <begin position="1"/>
        <end position="51"/>
    </location>
</feature>
<dbReference type="InterPro" id="IPR027786">
    <property type="entry name" value="Nse4/EID"/>
</dbReference>
<dbReference type="AlphaFoldDB" id="A0AAV1RTZ2"/>
<evidence type="ECO:0000256" key="1">
    <source>
        <dbReference type="ARBA" id="ARBA00004123"/>
    </source>
</evidence>
<dbReference type="GO" id="GO:0006281">
    <property type="term" value="P:DNA repair"/>
    <property type="evidence" value="ECO:0007669"/>
    <property type="project" value="UniProtKB-UniRule"/>
</dbReference>
<feature type="region of interest" description="Disordered" evidence="8">
    <location>
        <begin position="190"/>
        <end position="220"/>
    </location>
</feature>
<comment type="function">
    <text evidence="7">Component of the SMC5-SMC6 complex, that promotes sister chromatid alignment after DNA damage and facilitates double-stranded DNA breaks (DSBs) repair via homologous recombination between sister chromatids.</text>
</comment>
<sequence>MGRTVNRKAGSKSNGNPVDLNQELREVKRERVTRSRVNSGVEEPNQQAQEMDRRVLRSMYRTLQNRIKDKRDDLMRLDSERFNTMIKEVENLHQFVQKPREQVADAEALLGLTNTLVSSVKSQSNDGITPADFVDHLIKEFGQPTRNLDNDEDAPVSIKWKDLGLVVSPIFRRCTGLSTMLGPMNTELKQRKAVVHRKRTRSTEKAQPEEVDDTGAEKKTDTDKNMATIFGILKEKRRVRLENLILNRKSFAQTVENLFALSFLVKDGRVEIVVDESGYHFVSPRNGPAPSSVMSGEVAYRHFVFRFDFKDWKLMKNMVPEGEELMPHKESSAASQVELEANNNQGTQPRTPIRKFSRNRGLVVQEDAVIVEDSPEIDDVDAKVTGIRRCRRKIT</sequence>
<evidence type="ECO:0000259" key="9">
    <source>
        <dbReference type="Pfam" id="PF08743"/>
    </source>
</evidence>
<feature type="compositionally biased region" description="Basic residues" evidence="8">
    <location>
        <begin position="191"/>
        <end position="200"/>
    </location>
</feature>
<feature type="region of interest" description="Disordered" evidence="8">
    <location>
        <begin position="326"/>
        <end position="353"/>
    </location>
</feature>
<evidence type="ECO:0000256" key="6">
    <source>
        <dbReference type="ARBA" id="ARBA00023242"/>
    </source>
</evidence>
<name>A0AAV1RTZ2_9ROSI</name>
<evidence type="ECO:0000256" key="5">
    <source>
        <dbReference type="ARBA" id="ARBA00023204"/>
    </source>
</evidence>
<evidence type="ECO:0000256" key="4">
    <source>
        <dbReference type="ARBA" id="ARBA00023172"/>
    </source>
</evidence>
<evidence type="ECO:0000313" key="11">
    <source>
        <dbReference type="Proteomes" id="UP001314170"/>
    </source>
</evidence>
<feature type="domain" description="Non-structural maintenance of chromosome element 4 C-terminal" evidence="9">
    <location>
        <begin position="239"/>
        <end position="325"/>
    </location>
</feature>
<proteinExistence type="inferred from homology"/>
<keyword evidence="5 7" id="KW-0234">DNA repair</keyword>
<dbReference type="GO" id="GO:0005634">
    <property type="term" value="C:nucleus"/>
    <property type="evidence" value="ECO:0007669"/>
    <property type="project" value="UniProtKB-SubCell"/>
</dbReference>
<dbReference type="Pfam" id="PF08743">
    <property type="entry name" value="Nse4_C"/>
    <property type="match status" value="1"/>
</dbReference>
<comment type="subcellular location">
    <subcellularLocation>
        <location evidence="1 7">Nucleus</location>
    </subcellularLocation>
</comment>